<dbReference type="SUPFAM" id="SSF46689">
    <property type="entry name" value="Homeodomain-like"/>
    <property type="match status" value="2"/>
</dbReference>
<dbReference type="Gene3D" id="1.10.10.60">
    <property type="entry name" value="Homeodomain-like"/>
    <property type="match status" value="2"/>
</dbReference>
<keyword evidence="2" id="KW-0238">DNA-binding</keyword>
<keyword evidence="1" id="KW-0805">Transcription regulation</keyword>
<dbReference type="PROSITE" id="PS01124">
    <property type="entry name" value="HTH_ARAC_FAMILY_2"/>
    <property type="match status" value="1"/>
</dbReference>
<protein>
    <recommendedName>
        <fullName evidence="4">HTH araC/xylS-type domain-containing protein</fullName>
    </recommendedName>
</protein>
<dbReference type="InterPro" id="IPR009057">
    <property type="entry name" value="Homeodomain-like_sf"/>
</dbReference>
<keyword evidence="3" id="KW-0804">Transcription</keyword>
<name>A0ABQ3N8F9_9BACI</name>
<dbReference type="InterPro" id="IPR003313">
    <property type="entry name" value="AraC-bd"/>
</dbReference>
<evidence type="ECO:0000256" key="3">
    <source>
        <dbReference type="ARBA" id="ARBA00023163"/>
    </source>
</evidence>
<dbReference type="InterPro" id="IPR037923">
    <property type="entry name" value="HTH-like"/>
</dbReference>
<comment type="caution">
    <text evidence="5">The sequence shown here is derived from an EMBL/GenBank/DDBJ whole genome shotgun (WGS) entry which is preliminary data.</text>
</comment>
<sequence>MNFQTSSAIANHEPGWSIEHKHNSFEISAVFEGKGMFYTENLSKEIQEGSIVLIQKNIHHCYKAITPIRFGVLMINQLPQGTAQFFEQLMITNQTKIITLSSYELYWYMSLFKNWLRTISQPLLKEKDLLIKNWLDILLLHLLQHAHTEGKVISVSQAADYIRNHLNQKIVINDLAERTGLSESTFRRYFKEEYGVSPKQFQQEYRMAEAKWLIRTSDKSLQEIGEEVGFLSLHSFSSWFKKSENINPSEWKKLQQTGI</sequence>
<dbReference type="Pfam" id="PF12833">
    <property type="entry name" value="HTH_18"/>
    <property type="match status" value="1"/>
</dbReference>
<gene>
    <name evidence="5" type="ORF">AM1BK_33710</name>
</gene>
<accession>A0ABQ3N8F9</accession>
<proteinExistence type="predicted"/>
<dbReference type="EMBL" id="BNDS01000015">
    <property type="protein sequence ID" value="GHH99828.1"/>
    <property type="molecule type" value="Genomic_DNA"/>
</dbReference>
<evidence type="ECO:0000259" key="4">
    <source>
        <dbReference type="PROSITE" id="PS01124"/>
    </source>
</evidence>
<reference evidence="5 6" key="1">
    <citation type="journal article" date="2022" name="Int. J. Syst. Evol. Microbiol.">
        <title>Neobacillus kokaensis sp. nov., isolated from soil.</title>
        <authorList>
            <person name="Yuki K."/>
            <person name="Matsubara H."/>
            <person name="Yamaguchi S."/>
        </authorList>
    </citation>
    <scope>NUCLEOTIDE SEQUENCE [LARGE SCALE GENOMIC DNA]</scope>
    <source>
        <strain evidence="5 6">LOB 377</strain>
    </source>
</reference>
<dbReference type="Pfam" id="PF02311">
    <property type="entry name" value="AraC_binding"/>
    <property type="match status" value="1"/>
</dbReference>
<dbReference type="PROSITE" id="PS00041">
    <property type="entry name" value="HTH_ARAC_FAMILY_1"/>
    <property type="match status" value="1"/>
</dbReference>
<keyword evidence="6" id="KW-1185">Reference proteome</keyword>
<organism evidence="5 6">
    <name type="scientific">Neobacillus kokaensis</name>
    <dbReference type="NCBI Taxonomy" id="2759023"/>
    <lineage>
        <taxon>Bacteria</taxon>
        <taxon>Bacillati</taxon>
        <taxon>Bacillota</taxon>
        <taxon>Bacilli</taxon>
        <taxon>Bacillales</taxon>
        <taxon>Bacillaceae</taxon>
        <taxon>Neobacillus</taxon>
    </lineage>
</organism>
<dbReference type="Gene3D" id="2.60.120.10">
    <property type="entry name" value="Jelly Rolls"/>
    <property type="match status" value="1"/>
</dbReference>
<dbReference type="PANTHER" id="PTHR43280">
    <property type="entry name" value="ARAC-FAMILY TRANSCRIPTIONAL REGULATOR"/>
    <property type="match status" value="1"/>
</dbReference>
<dbReference type="PANTHER" id="PTHR43280:SF2">
    <property type="entry name" value="HTH-TYPE TRANSCRIPTIONAL REGULATOR EXSA"/>
    <property type="match status" value="1"/>
</dbReference>
<evidence type="ECO:0000256" key="1">
    <source>
        <dbReference type="ARBA" id="ARBA00023015"/>
    </source>
</evidence>
<evidence type="ECO:0000313" key="5">
    <source>
        <dbReference type="EMBL" id="GHH99828.1"/>
    </source>
</evidence>
<dbReference type="SUPFAM" id="SSF51215">
    <property type="entry name" value="Regulatory protein AraC"/>
    <property type="match status" value="1"/>
</dbReference>
<dbReference type="Proteomes" id="UP000637074">
    <property type="component" value="Unassembled WGS sequence"/>
</dbReference>
<dbReference type="SMART" id="SM00342">
    <property type="entry name" value="HTH_ARAC"/>
    <property type="match status" value="1"/>
</dbReference>
<feature type="domain" description="HTH araC/xylS-type" evidence="4">
    <location>
        <begin position="156"/>
        <end position="254"/>
    </location>
</feature>
<dbReference type="InterPro" id="IPR018060">
    <property type="entry name" value="HTH_AraC"/>
</dbReference>
<dbReference type="InterPro" id="IPR014710">
    <property type="entry name" value="RmlC-like_jellyroll"/>
</dbReference>
<evidence type="ECO:0000313" key="6">
    <source>
        <dbReference type="Proteomes" id="UP000637074"/>
    </source>
</evidence>
<dbReference type="InterPro" id="IPR018062">
    <property type="entry name" value="HTH_AraC-typ_CS"/>
</dbReference>
<evidence type="ECO:0000256" key="2">
    <source>
        <dbReference type="ARBA" id="ARBA00023125"/>
    </source>
</evidence>